<comment type="caution">
    <text evidence="4">The sequence shown here is derived from an EMBL/GenBank/DDBJ whole genome shotgun (WGS) entry which is preliminary data.</text>
</comment>
<dbReference type="AlphaFoldDB" id="A0A5C6YPF7"/>
<keyword evidence="5" id="KW-1185">Reference proteome</keyword>
<reference evidence="4 5" key="1">
    <citation type="submission" date="2019-08" db="EMBL/GenBank/DDBJ databases">
        <title>Genome of Aequorivita lipolytica Y10-2 (type strain).</title>
        <authorList>
            <person name="Bowman J.P."/>
        </authorList>
    </citation>
    <scope>NUCLEOTIDE SEQUENCE [LARGE SCALE GENOMIC DNA]</scope>
    <source>
        <strain evidence="4 5">Y10-2</strain>
    </source>
</reference>
<dbReference type="GO" id="GO:0004527">
    <property type="term" value="F:exonuclease activity"/>
    <property type="evidence" value="ECO:0007669"/>
    <property type="project" value="UniProtKB-KW"/>
</dbReference>
<dbReference type="InterPro" id="IPR036691">
    <property type="entry name" value="Endo/exonu/phosph_ase_sf"/>
</dbReference>
<feature type="compositionally biased region" description="Basic and acidic residues" evidence="1">
    <location>
        <begin position="339"/>
        <end position="360"/>
    </location>
</feature>
<evidence type="ECO:0000256" key="1">
    <source>
        <dbReference type="SAM" id="MobiDB-lite"/>
    </source>
</evidence>
<organism evidence="4 5">
    <name type="scientific">Aequorivita lipolytica</name>
    <dbReference type="NCBI Taxonomy" id="153267"/>
    <lineage>
        <taxon>Bacteria</taxon>
        <taxon>Pseudomonadati</taxon>
        <taxon>Bacteroidota</taxon>
        <taxon>Flavobacteriia</taxon>
        <taxon>Flavobacteriales</taxon>
        <taxon>Flavobacteriaceae</taxon>
        <taxon>Aequorivita</taxon>
    </lineage>
</organism>
<protein>
    <submittedName>
        <fullName evidence="4">Endonuclease/exonuclease/phosphatase family protein</fullName>
    </submittedName>
</protein>
<proteinExistence type="predicted"/>
<feature type="domain" description="Endonuclease/exonuclease/phosphatase" evidence="3">
    <location>
        <begin position="109"/>
        <end position="317"/>
    </location>
</feature>
<dbReference type="EMBL" id="VORU01000006">
    <property type="protein sequence ID" value="TXD69107.1"/>
    <property type="molecule type" value="Genomic_DNA"/>
</dbReference>
<dbReference type="OrthoDB" id="9796594at2"/>
<keyword evidence="4" id="KW-0269">Exonuclease</keyword>
<evidence type="ECO:0000313" key="4">
    <source>
        <dbReference type="EMBL" id="TXD69107.1"/>
    </source>
</evidence>
<dbReference type="Proteomes" id="UP000321945">
    <property type="component" value="Unassembled WGS sequence"/>
</dbReference>
<keyword evidence="4" id="KW-0255">Endonuclease</keyword>
<dbReference type="Gene3D" id="3.60.10.10">
    <property type="entry name" value="Endonuclease/exonuclease/phosphatase"/>
    <property type="match status" value="1"/>
</dbReference>
<evidence type="ECO:0000259" key="3">
    <source>
        <dbReference type="Pfam" id="PF03372"/>
    </source>
</evidence>
<feature type="region of interest" description="Disordered" evidence="1">
    <location>
        <begin position="329"/>
        <end position="360"/>
    </location>
</feature>
<accession>A0A5C6YPF7</accession>
<keyword evidence="2" id="KW-0812">Transmembrane</keyword>
<keyword evidence="2" id="KW-1133">Transmembrane helix</keyword>
<gene>
    <name evidence="4" type="ORF">ESV24_08665</name>
</gene>
<keyword evidence="4" id="KW-0378">Hydrolase</keyword>
<keyword evidence="4" id="KW-0540">Nuclease</keyword>
<sequence length="360" mass="41690">MKKIAFRQIFFWFGVITIIITFLPLLPADYWWVRMWGFPHLQVTALTFFAILLYSIIFSFQKKKDVVLLSVLIGCFVYQFSVIVSFTPLYKKDVLSATNSQKDRRVKILTANVLQKNENNHKLVALIKNLNADIMVFTEADSLWQKAINKGLGKKYAYSVELPLSNTYGMLLYSKYELIDPEIKFMVTDTIPSIHTKFKMPTGELIQLYAIHPTPPMPQENPLSTDRDAEMMLTARLARESEIPVIVIGDLNDIPWSDTSKLFKNTAELLDIRIGRGFYSTYNAEKTLLRWPLDHIYVTPEFRVSDIRVEEAIDSDHFPYYASLDFEPEGAQEQLPDPATEKELKRAQEQIDKLKEKKKK</sequence>
<feature type="transmembrane region" description="Helical" evidence="2">
    <location>
        <begin position="9"/>
        <end position="28"/>
    </location>
</feature>
<evidence type="ECO:0000256" key="2">
    <source>
        <dbReference type="SAM" id="Phobius"/>
    </source>
</evidence>
<keyword evidence="2" id="KW-0472">Membrane</keyword>
<dbReference type="RefSeq" id="WP_111815921.1">
    <property type="nucleotide sequence ID" value="NZ_CBCRZQ010000005.1"/>
</dbReference>
<dbReference type="InterPro" id="IPR005135">
    <property type="entry name" value="Endo/exonuclease/phosphatase"/>
</dbReference>
<feature type="transmembrane region" description="Helical" evidence="2">
    <location>
        <begin position="40"/>
        <end position="60"/>
    </location>
</feature>
<evidence type="ECO:0000313" key="5">
    <source>
        <dbReference type="Proteomes" id="UP000321945"/>
    </source>
</evidence>
<feature type="transmembrane region" description="Helical" evidence="2">
    <location>
        <begin position="67"/>
        <end position="90"/>
    </location>
</feature>
<dbReference type="GO" id="GO:0004519">
    <property type="term" value="F:endonuclease activity"/>
    <property type="evidence" value="ECO:0007669"/>
    <property type="project" value="UniProtKB-KW"/>
</dbReference>
<dbReference type="Pfam" id="PF03372">
    <property type="entry name" value="Exo_endo_phos"/>
    <property type="match status" value="1"/>
</dbReference>
<name>A0A5C6YPF7_9FLAO</name>
<dbReference type="SUPFAM" id="SSF56219">
    <property type="entry name" value="DNase I-like"/>
    <property type="match status" value="1"/>
</dbReference>